<gene>
    <name evidence="10" type="ORF">G3I32_17380</name>
</gene>
<dbReference type="GO" id="GO:0005524">
    <property type="term" value="F:ATP binding"/>
    <property type="evidence" value="ECO:0007669"/>
    <property type="project" value="UniProtKB-UniRule"/>
</dbReference>
<feature type="binding site" evidence="7">
    <location>
        <position position="43"/>
    </location>
    <ligand>
        <name>ATP</name>
        <dbReference type="ChEBI" id="CHEBI:30616"/>
    </ligand>
</feature>
<dbReference type="Gene3D" id="1.10.510.10">
    <property type="entry name" value="Transferase(Phosphotransferase) domain 1"/>
    <property type="match status" value="1"/>
</dbReference>
<dbReference type="GO" id="GO:0004674">
    <property type="term" value="F:protein serine/threonine kinase activity"/>
    <property type="evidence" value="ECO:0007669"/>
    <property type="project" value="UniProtKB-KW"/>
</dbReference>
<reference evidence="10 11" key="1">
    <citation type="submission" date="2020-01" db="EMBL/GenBank/DDBJ databases">
        <title>Insect and environment-associated Actinomycetes.</title>
        <authorList>
            <person name="Currrie C."/>
            <person name="Chevrette M."/>
            <person name="Carlson C."/>
            <person name="Stubbendieck R."/>
            <person name="Wendt-Pienkowski E."/>
        </authorList>
    </citation>
    <scope>NUCLEOTIDE SEQUENCE [LARGE SCALE GENOMIC DNA]</scope>
    <source>
        <strain evidence="10 11">SID14163</strain>
    </source>
</reference>
<dbReference type="EMBL" id="JAAGMA010000452">
    <property type="protein sequence ID" value="NEB10598.1"/>
    <property type="molecule type" value="Genomic_DNA"/>
</dbReference>
<proteinExistence type="inferred from homology"/>
<evidence type="ECO:0000256" key="4">
    <source>
        <dbReference type="ARBA" id="ARBA00022741"/>
    </source>
</evidence>
<organism evidence="10 11">
    <name type="scientific">Streptomyces coelicoflavus</name>
    <dbReference type="NCBI Taxonomy" id="285562"/>
    <lineage>
        <taxon>Bacteria</taxon>
        <taxon>Bacillati</taxon>
        <taxon>Actinomycetota</taxon>
        <taxon>Actinomycetes</taxon>
        <taxon>Kitasatosporales</taxon>
        <taxon>Streptomycetaceae</taxon>
        <taxon>Streptomyces</taxon>
    </lineage>
</organism>
<dbReference type="SUPFAM" id="SSF56112">
    <property type="entry name" value="Protein kinase-like (PK-like)"/>
    <property type="match status" value="1"/>
</dbReference>
<evidence type="ECO:0000256" key="5">
    <source>
        <dbReference type="ARBA" id="ARBA00022777"/>
    </source>
</evidence>
<dbReference type="Proteomes" id="UP000470446">
    <property type="component" value="Unassembled WGS sequence"/>
</dbReference>
<name>A0A7K3PKW5_9ACTN</name>
<keyword evidence="4 7" id="KW-0547">Nucleotide-binding</keyword>
<accession>A0A7K3PKW5</accession>
<evidence type="ECO:0000256" key="1">
    <source>
        <dbReference type="ARBA" id="ARBA00010886"/>
    </source>
</evidence>
<keyword evidence="10" id="KW-0723">Serine/threonine-protein kinase</keyword>
<keyword evidence="5 10" id="KW-0418">Kinase</keyword>
<sequence>MEPLRDDDPSAIGGYTLRCRIGTGGMGQVYLGESAAGLQVAVKVIKASALDEDTRARFVLEVDSLRTVYGPFVAAFVAADAYADQPWLAVEYVPGPDLRTYVTGHGPLPLAETASLGALLAEGLRTVHDAGLLHRDLKPQNILLADYGPKLIDFGLAVLAERRSMLTATGFVVGSVLCMPPEQARGEQQLTQAADVYALGAVLLYAATGHYPYTGAGWQAVALRIEDPDTFPDLSGLPPELRPVIDAMLAHDPESRPSLGQVTDQLVQVIRGCGLTPAQAKRRLTDRTPAELLPELPARPEHAPYDPGVVDPAAQEAEEAVPRTEQRPEPDDDAGPDDAAGPDDQTEPEGGAETTAAGPSEPVAPAPRLPDPRTRLSAPLRIAEHLRAAYARDARF</sequence>
<comment type="similarity">
    <text evidence="1">Belongs to the protein kinase superfamily. NEK Ser/Thr protein kinase family. NIMA subfamily.</text>
</comment>
<dbReference type="InterPro" id="IPR000719">
    <property type="entry name" value="Prot_kinase_dom"/>
</dbReference>
<dbReference type="PROSITE" id="PS50011">
    <property type="entry name" value="PROTEIN_KINASE_DOM"/>
    <property type="match status" value="1"/>
</dbReference>
<dbReference type="AlphaFoldDB" id="A0A7K3PKW5"/>
<dbReference type="RefSeq" id="WP_164245946.1">
    <property type="nucleotide sequence ID" value="NZ_JAAGMA010000452.1"/>
</dbReference>
<dbReference type="InterPro" id="IPR050660">
    <property type="entry name" value="NEK_Ser/Thr_kinase"/>
</dbReference>
<evidence type="ECO:0000256" key="3">
    <source>
        <dbReference type="ARBA" id="ARBA00022679"/>
    </source>
</evidence>
<protein>
    <recommendedName>
        <fullName evidence="2">non-specific serine/threonine protein kinase</fullName>
        <ecNumber evidence="2">2.7.11.1</ecNumber>
    </recommendedName>
</protein>
<dbReference type="PROSITE" id="PS00108">
    <property type="entry name" value="PROTEIN_KINASE_ST"/>
    <property type="match status" value="1"/>
</dbReference>
<evidence type="ECO:0000256" key="8">
    <source>
        <dbReference type="SAM" id="MobiDB-lite"/>
    </source>
</evidence>
<dbReference type="Pfam" id="PF00069">
    <property type="entry name" value="Pkinase"/>
    <property type="match status" value="1"/>
</dbReference>
<dbReference type="PANTHER" id="PTHR43671">
    <property type="entry name" value="SERINE/THREONINE-PROTEIN KINASE NEK"/>
    <property type="match status" value="1"/>
</dbReference>
<feature type="compositionally biased region" description="Basic and acidic residues" evidence="8">
    <location>
        <begin position="320"/>
        <end position="329"/>
    </location>
</feature>
<dbReference type="CDD" id="cd14014">
    <property type="entry name" value="STKc_PknB_like"/>
    <property type="match status" value="1"/>
</dbReference>
<evidence type="ECO:0000256" key="7">
    <source>
        <dbReference type="PROSITE-ProRule" id="PRU10141"/>
    </source>
</evidence>
<dbReference type="InterPro" id="IPR008271">
    <property type="entry name" value="Ser/Thr_kinase_AS"/>
</dbReference>
<evidence type="ECO:0000313" key="11">
    <source>
        <dbReference type="Proteomes" id="UP000470446"/>
    </source>
</evidence>
<dbReference type="PROSITE" id="PS00107">
    <property type="entry name" value="PROTEIN_KINASE_ATP"/>
    <property type="match status" value="1"/>
</dbReference>
<feature type="domain" description="Protein kinase" evidence="9">
    <location>
        <begin position="15"/>
        <end position="270"/>
    </location>
</feature>
<feature type="region of interest" description="Disordered" evidence="8">
    <location>
        <begin position="316"/>
        <end position="381"/>
    </location>
</feature>
<evidence type="ECO:0000256" key="6">
    <source>
        <dbReference type="ARBA" id="ARBA00022840"/>
    </source>
</evidence>
<dbReference type="InterPro" id="IPR017441">
    <property type="entry name" value="Protein_kinase_ATP_BS"/>
</dbReference>
<dbReference type="PANTHER" id="PTHR43671:SF13">
    <property type="entry name" value="SERINE_THREONINE-PROTEIN KINASE NEK2"/>
    <property type="match status" value="1"/>
</dbReference>
<dbReference type="SMART" id="SM00220">
    <property type="entry name" value="S_TKc"/>
    <property type="match status" value="1"/>
</dbReference>
<evidence type="ECO:0000256" key="2">
    <source>
        <dbReference type="ARBA" id="ARBA00012513"/>
    </source>
</evidence>
<dbReference type="EC" id="2.7.11.1" evidence="2"/>
<feature type="compositionally biased region" description="Acidic residues" evidence="8">
    <location>
        <begin position="330"/>
        <end position="347"/>
    </location>
</feature>
<dbReference type="InterPro" id="IPR011009">
    <property type="entry name" value="Kinase-like_dom_sf"/>
</dbReference>
<evidence type="ECO:0000259" key="9">
    <source>
        <dbReference type="PROSITE" id="PS50011"/>
    </source>
</evidence>
<evidence type="ECO:0000313" key="10">
    <source>
        <dbReference type="EMBL" id="NEB10598.1"/>
    </source>
</evidence>
<keyword evidence="6 7" id="KW-0067">ATP-binding</keyword>
<keyword evidence="3" id="KW-0808">Transferase</keyword>
<comment type="caution">
    <text evidence="10">The sequence shown here is derived from an EMBL/GenBank/DDBJ whole genome shotgun (WGS) entry which is preliminary data.</text>
</comment>